<evidence type="ECO:0000313" key="3">
    <source>
        <dbReference type="Proteomes" id="UP000182945"/>
    </source>
</evidence>
<dbReference type="EMBL" id="CP017962">
    <property type="protein sequence ID" value="APC49801.1"/>
    <property type="molecule type" value="Genomic_DNA"/>
</dbReference>
<dbReference type="PANTHER" id="PTHR43242:SF1">
    <property type="entry name" value="NAD(P)-BINDING ROSSMANN-FOLD SUPERFAMILY PROTEIN"/>
    <property type="match status" value="1"/>
</dbReference>
<dbReference type="SUPFAM" id="SSF51735">
    <property type="entry name" value="NAD(P)-binding Rossmann-fold domains"/>
    <property type="match status" value="1"/>
</dbReference>
<name>A0AAC9J1Q8_VIRHA</name>
<accession>A0AAC9J1Q8</accession>
<proteinExistence type="predicted"/>
<dbReference type="Proteomes" id="UP000182945">
    <property type="component" value="Chromosome"/>
</dbReference>
<gene>
    <name evidence="2" type="ORF">BME96_17085</name>
</gene>
<dbReference type="PANTHER" id="PTHR43242">
    <property type="entry name" value="NAD(P)-BINDING ROSSMANN-FOLD SUPERFAMILY PROTEIN"/>
    <property type="match status" value="1"/>
</dbReference>
<organism evidence="2 3">
    <name type="scientific">Virgibacillus halodenitrificans</name>
    <name type="common">Bacillus halodenitrificans</name>
    <dbReference type="NCBI Taxonomy" id="1482"/>
    <lineage>
        <taxon>Bacteria</taxon>
        <taxon>Bacillati</taxon>
        <taxon>Bacillota</taxon>
        <taxon>Bacilli</taxon>
        <taxon>Bacillales</taxon>
        <taxon>Bacillaceae</taxon>
        <taxon>Virgibacillus</taxon>
    </lineage>
</organism>
<dbReference type="InterPro" id="IPR001509">
    <property type="entry name" value="Epimerase_deHydtase"/>
</dbReference>
<feature type="domain" description="NAD-dependent epimerase/dehydratase" evidence="1">
    <location>
        <begin position="3"/>
        <end position="215"/>
    </location>
</feature>
<dbReference type="AlphaFoldDB" id="A0AAC9J1Q8"/>
<dbReference type="InterPro" id="IPR036291">
    <property type="entry name" value="NAD(P)-bd_dom_sf"/>
</dbReference>
<evidence type="ECO:0000259" key="1">
    <source>
        <dbReference type="Pfam" id="PF01370"/>
    </source>
</evidence>
<dbReference type="KEGG" id="vhl:BME96_17085"/>
<dbReference type="Pfam" id="PF01370">
    <property type="entry name" value="Epimerase"/>
    <property type="match status" value="1"/>
</dbReference>
<sequence>MKVCVFGANGYVGSSVYKVLKDISGIEVSGTFLEEPSMFDDLVKLDVNEPESFSEYFKEEQPDVVVWSVMAGPNEHELTDQGLIHLITHLTPETKLIYLSSDFVYSAGNGPYKEEDPLSTLPEDHTFSNYTNAKVKAERLIDKELTNYAILRAGPIYGENAIGKLDERTDKLGYHLRAEKPIAFRDDLIRSFVHVADLADVIVEFVQNDLIGVYNTGPGKTQSFYEFMREEAEKMGYNADLVEKGSEEERVDEEIPKNTSLNTEKIKEKLKLNFR</sequence>
<evidence type="ECO:0000313" key="2">
    <source>
        <dbReference type="EMBL" id="APC49801.1"/>
    </source>
</evidence>
<reference evidence="2 3" key="1">
    <citation type="submission" date="2016-11" db="EMBL/GenBank/DDBJ databases">
        <title>Complete genome sequencing of Virgibacillus halodenitrificans PDB-F2.</title>
        <authorList>
            <person name="Sun Z."/>
            <person name="Zhou Y."/>
            <person name="Li H."/>
        </authorList>
    </citation>
    <scope>NUCLEOTIDE SEQUENCE [LARGE SCALE GENOMIC DNA]</scope>
    <source>
        <strain evidence="2 3">PDB-F2</strain>
    </source>
</reference>
<dbReference type="RefSeq" id="WP_071649745.1">
    <property type="nucleotide sequence ID" value="NZ_CP017962.1"/>
</dbReference>
<dbReference type="GeneID" id="71516126"/>
<protein>
    <submittedName>
        <fullName evidence="2">dTDP-4-dehydrorhamnose reductase</fullName>
    </submittedName>
</protein>
<dbReference type="Gene3D" id="3.40.50.720">
    <property type="entry name" value="NAD(P)-binding Rossmann-like Domain"/>
    <property type="match status" value="1"/>
</dbReference>